<comment type="caution">
    <text evidence="1">The sequence shown here is derived from an EMBL/GenBank/DDBJ whole genome shotgun (WGS) entry which is preliminary data.</text>
</comment>
<reference evidence="1 2" key="1">
    <citation type="journal article" date="2018" name="Evol. Lett.">
        <title>Horizontal gene cluster transfer increased hallucinogenic mushroom diversity.</title>
        <authorList>
            <person name="Reynolds H.T."/>
            <person name="Vijayakumar V."/>
            <person name="Gluck-Thaler E."/>
            <person name="Korotkin H.B."/>
            <person name="Matheny P.B."/>
            <person name="Slot J.C."/>
        </authorList>
    </citation>
    <scope>NUCLEOTIDE SEQUENCE [LARGE SCALE GENOMIC DNA]</scope>
    <source>
        <strain evidence="1 2">2629</strain>
    </source>
</reference>
<dbReference type="Proteomes" id="UP000284842">
    <property type="component" value="Unassembled WGS sequence"/>
</dbReference>
<dbReference type="AlphaFoldDB" id="A0A409VD35"/>
<dbReference type="EMBL" id="NHTK01006124">
    <property type="protein sequence ID" value="PPQ63395.1"/>
    <property type="molecule type" value="Genomic_DNA"/>
</dbReference>
<organism evidence="1 2">
    <name type="scientific">Panaeolus cyanescens</name>
    <dbReference type="NCBI Taxonomy" id="181874"/>
    <lineage>
        <taxon>Eukaryota</taxon>
        <taxon>Fungi</taxon>
        <taxon>Dikarya</taxon>
        <taxon>Basidiomycota</taxon>
        <taxon>Agaricomycotina</taxon>
        <taxon>Agaricomycetes</taxon>
        <taxon>Agaricomycetidae</taxon>
        <taxon>Agaricales</taxon>
        <taxon>Agaricineae</taxon>
        <taxon>Galeropsidaceae</taxon>
        <taxon>Panaeolus</taxon>
    </lineage>
</organism>
<proteinExistence type="predicted"/>
<protein>
    <submittedName>
        <fullName evidence="1">Uncharacterized protein</fullName>
    </submittedName>
</protein>
<name>A0A409VD35_9AGAR</name>
<keyword evidence="2" id="KW-1185">Reference proteome</keyword>
<sequence length="112" mass="11622">MSGTGSLNFSPPSTFVGSFDVDATTYKVAGIVNSASLPDLRCKEANLLCPEPSNLQNQPQCPFIATMAEPDENGAPVVNFQMANGAVIICKLAGSAYAIDQPLSGVANWSVA</sequence>
<accession>A0A409VD35</accession>
<gene>
    <name evidence="1" type="ORF">CVT24_005660</name>
</gene>
<evidence type="ECO:0000313" key="2">
    <source>
        <dbReference type="Proteomes" id="UP000284842"/>
    </source>
</evidence>
<dbReference type="InParanoid" id="A0A409VD35"/>
<evidence type="ECO:0000313" key="1">
    <source>
        <dbReference type="EMBL" id="PPQ63395.1"/>
    </source>
</evidence>